<reference evidence="1 2" key="1">
    <citation type="journal article" date="2019" name="Nat. Ecol. Evol.">
        <title>Megaphylogeny resolves global patterns of mushroom evolution.</title>
        <authorList>
            <person name="Varga T."/>
            <person name="Krizsan K."/>
            <person name="Foldi C."/>
            <person name="Dima B."/>
            <person name="Sanchez-Garcia M."/>
            <person name="Sanchez-Ramirez S."/>
            <person name="Szollosi G.J."/>
            <person name="Szarkandi J.G."/>
            <person name="Papp V."/>
            <person name="Albert L."/>
            <person name="Andreopoulos W."/>
            <person name="Angelini C."/>
            <person name="Antonin V."/>
            <person name="Barry K.W."/>
            <person name="Bougher N.L."/>
            <person name="Buchanan P."/>
            <person name="Buyck B."/>
            <person name="Bense V."/>
            <person name="Catcheside P."/>
            <person name="Chovatia M."/>
            <person name="Cooper J."/>
            <person name="Damon W."/>
            <person name="Desjardin D."/>
            <person name="Finy P."/>
            <person name="Geml J."/>
            <person name="Haridas S."/>
            <person name="Hughes K."/>
            <person name="Justo A."/>
            <person name="Karasinski D."/>
            <person name="Kautmanova I."/>
            <person name="Kiss B."/>
            <person name="Kocsube S."/>
            <person name="Kotiranta H."/>
            <person name="LaButti K.M."/>
            <person name="Lechner B.E."/>
            <person name="Liimatainen K."/>
            <person name="Lipzen A."/>
            <person name="Lukacs Z."/>
            <person name="Mihaltcheva S."/>
            <person name="Morgado L.N."/>
            <person name="Niskanen T."/>
            <person name="Noordeloos M.E."/>
            <person name="Ohm R.A."/>
            <person name="Ortiz-Santana B."/>
            <person name="Ovrebo C."/>
            <person name="Racz N."/>
            <person name="Riley R."/>
            <person name="Savchenko A."/>
            <person name="Shiryaev A."/>
            <person name="Soop K."/>
            <person name="Spirin V."/>
            <person name="Szebenyi C."/>
            <person name="Tomsovsky M."/>
            <person name="Tulloss R.E."/>
            <person name="Uehling J."/>
            <person name="Grigoriev I.V."/>
            <person name="Vagvolgyi C."/>
            <person name="Papp T."/>
            <person name="Martin F.M."/>
            <person name="Miettinen O."/>
            <person name="Hibbett D.S."/>
            <person name="Nagy L.G."/>
        </authorList>
    </citation>
    <scope>NUCLEOTIDE SEQUENCE [LARGE SCALE GENOMIC DNA]</scope>
    <source>
        <strain evidence="1 2">CBS 166.37</strain>
    </source>
</reference>
<dbReference type="STRING" id="68775.A0A5C3LK50"/>
<feature type="non-terminal residue" evidence="1">
    <location>
        <position position="77"/>
    </location>
</feature>
<organism evidence="1 2">
    <name type="scientific">Crucibulum laeve</name>
    <dbReference type="NCBI Taxonomy" id="68775"/>
    <lineage>
        <taxon>Eukaryota</taxon>
        <taxon>Fungi</taxon>
        <taxon>Dikarya</taxon>
        <taxon>Basidiomycota</taxon>
        <taxon>Agaricomycotina</taxon>
        <taxon>Agaricomycetes</taxon>
        <taxon>Agaricomycetidae</taxon>
        <taxon>Agaricales</taxon>
        <taxon>Agaricineae</taxon>
        <taxon>Nidulariaceae</taxon>
        <taxon>Crucibulum</taxon>
    </lineage>
</organism>
<dbReference type="OrthoDB" id="1470350at2759"/>
<sequence length="77" mass="8799">MFGAGRKFIQTEAVLFFALFLRDWKVDIVLRDGEGGHVYEDKVTGNAGLDGMAFRAKPFRLKLIRRGYRISSKAQDF</sequence>
<protein>
    <submittedName>
        <fullName evidence="1">Uncharacterized protein</fullName>
    </submittedName>
</protein>
<proteinExistence type="predicted"/>
<dbReference type="Proteomes" id="UP000308652">
    <property type="component" value="Unassembled WGS sequence"/>
</dbReference>
<evidence type="ECO:0000313" key="2">
    <source>
        <dbReference type="Proteomes" id="UP000308652"/>
    </source>
</evidence>
<gene>
    <name evidence="1" type="ORF">BDQ12DRAFT_691692</name>
</gene>
<dbReference type="AlphaFoldDB" id="A0A5C3LK50"/>
<dbReference type="EMBL" id="ML213657">
    <property type="protein sequence ID" value="TFK33002.1"/>
    <property type="molecule type" value="Genomic_DNA"/>
</dbReference>
<evidence type="ECO:0000313" key="1">
    <source>
        <dbReference type="EMBL" id="TFK33002.1"/>
    </source>
</evidence>
<accession>A0A5C3LK50</accession>
<keyword evidence="2" id="KW-1185">Reference proteome</keyword>
<name>A0A5C3LK50_9AGAR</name>